<dbReference type="RefSeq" id="WP_223019408.1">
    <property type="nucleotide sequence ID" value="NZ_CP078143.1"/>
</dbReference>
<sequence length="386" mass="41640">MKSFRLLLAAASSLALLAPGGVTGAFAADQEVVVSIKPVHSLVAGVMEGVGEPSLILQGAGSPHTYSMRPSQARMLAGADIVFWVGPGMEVFLAKPLETLAGEAKQVALAETDGITLLDMREGGAFEAHSHGDEDDHDHEAHDDGHDHGDSKGHDHEEAHADEGEHDHKEDEEAHAHKGHEHEGPEHENHEHGKHEHGKHEHAENDHEAHAHHDHGPDTHIWLDPENAKIIVNAVAEVLSEADAENASTYAANAAKLNERIEALKAEISAEIEPVKDRPFIVFHDAYHYFEKRFGLSAAGSITVSPEVIPGAQRVDEIRTKVSELDAACVFAEPQFEPRLVEVVTEGTTAKSGVLDPLGAEITDGPDLYFELMRGMAASFKSCLAK</sequence>
<name>A0ABW0T754_9HYPH</name>
<accession>A0ABW0T754</accession>
<keyword evidence="7" id="KW-0574">Periplasm</keyword>
<feature type="region of interest" description="Disordered" evidence="12">
    <location>
        <begin position="127"/>
        <end position="222"/>
    </location>
</feature>
<evidence type="ECO:0000256" key="8">
    <source>
        <dbReference type="ARBA" id="ARBA00022833"/>
    </source>
</evidence>
<dbReference type="EMBL" id="JBHSNB010000001">
    <property type="protein sequence ID" value="MFC5584828.1"/>
    <property type="molecule type" value="Genomic_DNA"/>
</dbReference>
<keyword evidence="6 13" id="KW-0732">Signal</keyword>
<evidence type="ECO:0000256" key="2">
    <source>
        <dbReference type="ARBA" id="ARBA00011028"/>
    </source>
</evidence>
<evidence type="ECO:0000256" key="5">
    <source>
        <dbReference type="ARBA" id="ARBA00022723"/>
    </source>
</evidence>
<organism evidence="14 15">
    <name type="scientific">Nitratireductor kimnyeongensis</name>
    <dbReference type="NCBI Taxonomy" id="430679"/>
    <lineage>
        <taxon>Bacteria</taxon>
        <taxon>Pseudomonadati</taxon>
        <taxon>Pseudomonadota</taxon>
        <taxon>Alphaproteobacteria</taxon>
        <taxon>Hyphomicrobiales</taxon>
        <taxon>Phyllobacteriaceae</taxon>
        <taxon>Nitratireductor</taxon>
    </lineage>
</organism>
<dbReference type="InterPro" id="IPR035520">
    <property type="entry name" value="ZnuA"/>
</dbReference>
<dbReference type="InterPro" id="IPR050492">
    <property type="entry name" value="Bact_metal-bind_prot9"/>
</dbReference>
<feature type="chain" id="PRO_5047068330" description="High-affinity zinc uptake system protein ZnuA" evidence="13">
    <location>
        <begin position="28"/>
        <end position="386"/>
    </location>
</feature>
<dbReference type="InterPro" id="IPR006127">
    <property type="entry name" value="ZnuA-like"/>
</dbReference>
<evidence type="ECO:0000256" key="6">
    <source>
        <dbReference type="ARBA" id="ARBA00022729"/>
    </source>
</evidence>
<dbReference type="SUPFAM" id="SSF53807">
    <property type="entry name" value="Helical backbone' metal receptor"/>
    <property type="match status" value="1"/>
</dbReference>
<protein>
    <recommendedName>
        <fullName evidence="3">High-affinity zinc uptake system protein ZnuA</fullName>
    </recommendedName>
</protein>
<comment type="caution">
    <text evidence="14">The sequence shown here is derived from an EMBL/GenBank/DDBJ whole genome shotgun (WGS) entry which is preliminary data.</text>
</comment>
<proteinExistence type="inferred from homology"/>
<evidence type="ECO:0000256" key="12">
    <source>
        <dbReference type="SAM" id="MobiDB-lite"/>
    </source>
</evidence>
<feature type="signal peptide" evidence="13">
    <location>
        <begin position="1"/>
        <end position="27"/>
    </location>
</feature>
<keyword evidence="9" id="KW-0864">Zinc transport</keyword>
<evidence type="ECO:0000256" key="1">
    <source>
        <dbReference type="ARBA" id="ARBA00004418"/>
    </source>
</evidence>
<dbReference type="CDD" id="cd01019">
    <property type="entry name" value="ZnuA"/>
    <property type="match status" value="1"/>
</dbReference>
<keyword evidence="15" id="KW-1185">Reference proteome</keyword>
<evidence type="ECO:0000256" key="9">
    <source>
        <dbReference type="ARBA" id="ARBA00022906"/>
    </source>
</evidence>
<evidence type="ECO:0000313" key="15">
    <source>
        <dbReference type="Proteomes" id="UP001596107"/>
    </source>
</evidence>
<keyword evidence="10" id="KW-0406">Ion transport</keyword>
<evidence type="ECO:0000256" key="13">
    <source>
        <dbReference type="SAM" id="SignalP"/>
    </source>
</evidence>
<dbReference type="PANTHER" id="PTHR42953:SF3">
    <property type="entry name" value="HIGH-AFFINITY ZINC UPTAKE SYSTEM PROTEIN ZNUA"/>
    <property type="match status" value="1"/>
</dbReference>
<dbReference type="Gene3D" id="3.40.50.1980">
    <property type="entry name" value="Nitrogenase molybdenum iron protein domain"/>
    <property type="match status" value="3"/>
</dbReference>
<gene>
    <name evidence="14" type="ORF">ACFPOD_06875</name>
</gene>
<evidence type="ECO:0000256" key="7">
    <source>
        <dbReference type="ARBA" id="ARBA00022764"/>
    </source>
</evidence>
<dbReference type="Proteomes" id="UP001596107">
    <property type="component" value="Unassembled WGS sequence"/>
</dbReference>
<evidence type="ECO:0000256" key="10">
    <source>
        <dbReference type="ARBA" id="ARBA00023065"/>
    </source>
</evidence>
<comment type="similarity">
    <text evidence="2">Belongs to the bacterial solute-binding protein 9 family.</text>
</comment>
<dbReference type="Pfam" id="PF01297">
    <property type="entry name" value="ZnuA"/>
    <property type="match status" value="1"/>
</dbReference>
<keyword evidence="4" id="KW-0813">Transport</keyword>
<keyword evidence="8" id="KW-0862">Zinc</keyword>
<comment type="subcellular location">
    <subcellularLocation>
        <location evidence="1">Periplasm</location>
    </subcellularLocation>
</comment>
<evidence type="ECO:0000256" key="11">
    <source>
        <dbReference type="ARBA" id="ARBA00023157"/>
    </source>
</evidence>
<keyword evidence="11" id="KW-1015">Disulfide bond</keyword>
<evidence type="ECO:0000256" key="4">
    <source>
        <dbReference type="ARBA" id="ARBA00022448"/>
    </source>
</evidence>
<evidence type="ECO:0000256" key="3">
    <source>
        <dbReference type="ARBA" id="ARBA00015915"/>
    </source>
</evidence>
<keyword evidence="5" id="KW-0479">Metal-binding</keyword>
<dbReference type="PANTHER" id="PTHR42953">
    <property type="entry name" value="HIGH-AFFINITY ZINC UPTAKE SYSTEM PROTEIN ZNUA-RELATED"/>
    <property type="match status" value="1"/>
</dbReference>
<reference evidence="15" key="1">
    <citation type="journal article" date="2019" name="Int. J. Syst. Evol. Microbiol.">
        <title>The Global Catalogue of Microorganisms (GCM) 10K type strain sequencing project: providing services to taxonomists for standard genome sequencing and annotation.</title>
        <authorList>
            <consortium name="The Broad Institute Genomics Platform"/>
            <consortium name="The Broad Institute Genome Sequencing Center for Infectious Disease"/>
            <person name="Wu L."/>
            <person name="Ma J."/>
        </authorList>
    </citation>
    <scope>NUCLEOTIDE SEQUENCE [LARGE SCALE GENOMIC DNA]</scope>
    <source>
        <strain evidence="15">JCM 3366</strain>
    </source>
</reference>
<evidence type="ECO:0000313" key="14">
    <source>
        <dbReference type="EMBL" id="MFC5584828.1"/>
    </source>
</evidence>